<dbReference type="GO" id="GO:0005737">
    <property type="term" value="C:cytoplasm"/>
    <property type="evidence" value="ECO:0007669"/>
    <property type="project" value="TreeGrafter"/>
</dbReference>
<feature type="binding site" evidence="1">
    <location>
        <position position="177"/>
    </location>
    <ligand>
        <name>Fe cation</name>
        <dbReference type="ChEBI" id="CHEBI:24875"/>
        <label>1</label>
    </ligand>
</feature>
<name>A6KV25_AEDAE</name>
<evidence type="ECO:0000259" key="4">
    <source>
        <dbReference type="PROSITE" id="PS50905"/>
    </source>
</evidence>
<dbReference type="SUPFAM" id="SSF47240">
    <property type="entry name" value="Ferritin-like"/>
    <property type="match status" value="1"/>
</dbReference>
<protein>
    <recommendedName>
        <fullName evidence="2">Ferritin</fullName>
    </recommendedName>
</protein>
<proteinExistence type="inferred from homology"/>
<evidence type="ECO:0000256" key="1">
    <source>
        <dbReference type="PIRSR" id="PIRSR601519-1"/>
    </source>
</evidence>
<dbReference type="InterPro" id="IPR001519">
    <property type="entry name" value="Ferritin"/>
</dbReference>
<feature type="domain" description="Ferritin-like diiron" evidence="4">
    <location>
        <begin position="38"/>
        <end position="195"/>
    </location>
</feature>
<organism evidence="5 6">
    <name type="scientific">Aedes aegypti</name>
    <name type="common">Yellowfever mosquito</name>
    <name type="synonym">Culex aegypti</name>
    <dbReference type="NCBI Taxonomy" id="7159"/>
    <lineage>
        <taxon>Eukaryota</taxon>
        <taxon>Metazoa</taxon>
        <taxon>Ecdysozoa</taxon>
        <taxon>Arthropoda</taxon>
        <taxon>Hexapoda</taxon>
        <taxon>Insecta</taxon>
        <taxon>Pterygota</taxon>
        <taxon>Neoptera</taxon>
        <taxon>Endopterygota</taxon>
        <taxon>Diptera</taxon>
        <taxon>Nematocera</taxon>
        <taxon>Culicoidea</taxon>
        <taxon>Culicidae</taxon>
        <taxon>Culicinae</taxon>
        <taxon>Aedini</taxon>
        <taxon>Aedes</taxon>
        <taxon>Stegomyia</taxon>
    </lineage>
</organism>
<dbReference type="Gene3D" id="1.20.1260.10">
    <property type="match status" value="1"/>
</dbReference>
<dbReference type="EMBL" id="CH477235">
    <property type="protein sequence ID" value="EAT46663.1"/>
    <property type="molecule type" value="Genomic_DNA"/>
</dbReference>
<dbReference type="InterPro" id="IPR012347">
    <property type="entry name" value="Ferritin-like"/>
</dbReference>
<dbReference type="PROSITE" id="PS50905">
    <property type="entry name" value="FERRITIN_LIKE"/>
    <property type="match status" value="1"/>
</dbReference>
<feature type="signal peptide" evidence="3">
    <location>
        <begin position="1"/>
        <end position="19"/>
    </location>
</feature>
<sequence>MKFYLLVVGLAAGIALANGAASGLGTCSVDEGTCTSRFSGFPHLQPDMNKYTKQMLDKSFDFLLLSAVFDVYSLDRPGFEKLYRKTSDKAWEDTIELIKYQSRRGAYVQLGAGSSAHDVSSLLQSNETSSLQLALEYEKLLANEAHRMHKKISHADSTKHYDPDVAHYLDEKLIEYQSGQIRKLAGYITNLNDIVREANTKELGVQLFDEYLDKAE</sequence>
<dbReference type="GO" id="GO:0006879">
    <property type="term" value="P:intracellular iron ion homeostasis"/>
    <property type="evidence" value="ECO:0007669"/>
    <property type="project" value="UniProtKB-KW"/>
</dbReference>
<accession>A6KV25</accession>
<dbReference type="GO" id="GO:0008198">
    <property type="term" value="F:ferrous iron binding"/>
    <property type="evidence" value="ECO:0007669"/>
    <property type="project" value="TreeGrafter"/>
</dbReference>
<evidence type="ECO:0000313" key="6">
    <source>
        <dbReference type="Proteomes" id="UP000682892"/>
    </source>
</evidence>
<dbReference type="InterPro" id="IPR009078">
    <property type="entry name" value="Ferritin-like_SF"/>
</dbReference>
<feature type="binding site" evidence="1">
    <location>
        <position position="138"/>
    </location>
    <ligand>
        <name>Fe cation</name>
        <dbReference type="ChEBI" id="CHEBI:24875"/>
        <label>1</label>
    </ligand>
</feature>
<dbReference type="PANTHER" id="PTHR11431:SF51">
    <property type="entry name" value="FERRITIN"/>
    <property type="match status" value="1"/>
</dbReference>
<dbReference type="HOGENOM" id="CLU_106438_0_0_1"/>
<dbReference type="GO" id="GO:0008199">
    <property type="term" value="F:ferric iron binding"/>
    <property type="evidence" value="ECO:0007669"/>
    <property type="project" value="InterPro"/>
</dbReference>
<gene>
    <name evidence="5" type="ORF">AaeL_AAEL002158</name>
</gene>
<keyword evidence="1 2" id="KW-0408">Iron</keyword>
<dbReference type="InterPro" id="IPR009040">
    <property type="entry name" value="Ferritin-like_diiron"/>
</dbReference>
<evidence type="ECO:0000256" key="3">
    <source>
        <dbReference type="SAM" id="SignalP"/>
    </source>
</evidence>
<keyword evidence="3" id="KW-0732">Signal</keyword>
<keyword evidence="1 2" id="KW-0479">Metal-binding</keyword>
<dbReference type="GO" id="GO:0006826">
    <property type="term" value="P:iron ion transport"/>
    <property type="evidence" value="ECO:0007669"/>
    <property type="project" value="InterPro"/>
</dbReference>
<feature type="chain" id="PRO_5044480976" description="Ferritin" evidence="3">
    <location>
        <begin position="20"/>
        <end position="216"/>
    </location>
</feature>
<dbReference type="PANTHER" id="PTHR11431">
    <property type="entry name" value="FERRITIN"/>
    <property type="match status" value="1"/>
</dbReference>
<dbReference type="KEGG" id="aag:5580073"/>
<dbReference type="CDD" id="cd01056">
    <property type="entry name" value="Euk_Ferritin"/>
    <property type="match status" value="1"/>
</dbReference>
<evidence type="ECO:0000256" key="2">
    <source>
        <dbReference type="RuleBase" id="RU361145"/>
    </source>
</evidence>
<comment type="similarity">
    <text evidence="2">Belongs to the ferritin family.</text>
</comment>
<reference evidence="5" key="3">
    <citation type="submission" date="2012-09" db="EMBL/GenBank/DDBJ databases">
        <authorList>
            <consortium name="VectorBase"/>
        </authorList>
    </citation>
    <scope>NUCLEOTIDE SEQUENCE</scope>
    <source>
        <strain evidence="5">Liverpool</strain>
    </source>
</reference>
<evidence type="ECO:0000313" key="5">
    <source>
        <dbReference type="EMBL" id="EAT46664.1"/>
    </source>
</evidence>
<comment type="function">
    <text evidence="2">Stores iron in a soluble, non-toxic, readily available form. Important for iron homeostasis. Iron is taken up in the ferrous form and deposited as ferric hydroxides after oxidation.</text>
</comment>
<dbReference type="OrthoDB" id="6363126at2759"/>
<dbReference type="OMA" id="MSTHFGN"/>
<dbReference type="EMBL" id="CH477235">
    <property type="protein sequence ID" value="EAT46664.1"/>
    <property type="molecule type" value="Genomic_DNA"/>
</dbReference>
<keyword evidence="2" id="KW-0409">Iron storage</keyword>
<reference evidence="5" key="1">
    <citation type="submission" date="2005-10" db="EMBL/GenBank/DDBJ databases">
        <authorList>
            <person name="Loftus B.J."/>
            <person name="Nene V.M."/>
            <person name="Hannick L.I."/>
            <person name="Bidwell S."/>
            <person name="Haas B."/>
            <person name="Amedeo P."/>
            <person name="Orvis J."/>
            <person name="Wortman J.R."/>
            <person name="White O.R."/>
            <person name="Salzberg S."/>
            <person name="Shumway M."/>
            <person name="Koo H."/>
            <person name="Zhao Y."/>
            <person name="Holmes M."/>
            <person name="Miller J."/>
            <person name="Schatz M."/>
            <person name="Pop M."/>
            <person name="Pai G."/>
            <person name="Utterback T."/>
            <person name="Rogers Y.-H."/>
            <person name="Kravitz S."/>
            <person name="Fraser C.M."/>
        </authorList>
    </citation>
    <scope>NUCLEOTIDE SEQUENCE</scope>
    <source>
        <strain evidence="5">Liverpool</strain>
    </source>
</reference>
<dbReference type="AlphaFoldDB" id="A6KV25"/>
<dbReference type="SMR" id="A6KV25"/>
<dbReference type="Proteomes" id="UP000682892">
    <property type="component" value="Unassembled WGS sequence"/>
</dbReference>
<reference evidence="5" key="2">
    <citation type="journal article" date="2007" name="Science">
        <title>Genome sequence of Aedes aegypti, a major arbovirus vector.</title>
        <authorList>
            <person name="Nene V."/>
            <person name="Wortman J.R."/>
            <person name="Lawson D."/>
            <person name="Haas B."/>
            <person name="Kodira C."/>
            <person name="Tu Z.J."/>
            <person name="Loftus B."/>
            <person name="Xi Z."/>
            <person name="Megy K."/>
            <person name="Grabherr M."/>
            <person name="Ren Q."/>
            <person name="Zdobnov E.M."/>
            <person name="Lobo N.F."/>
            <person name="Campbell K.S."/>
            <person name="Brown S.E."/>
            <person name="Bonaldo M.F."/>
            <person name="Zhu J."/>
            <person name="Sinkins S.P."/>
            <person name="Hogenkamp D.G."/>
            <person name="Amedeo P."/>
            <person name="Arensburger P."/>
            <person name="Atkinson P.W."/>
            <person name="Bidwell S."/>
            <person name="Biedler J."/>
            <person name="Birney E."/>
            <person name="Bruggner R.V."/>
            <person name="Costas J."/>
            <person name="Coy M.R."/>
            <person name="Crabtree J."/>
            <person name="Crawford M."/>
            <person name="Debruyn B."/>
            <person name="Decaprio D."/>
            <person name="Eiglmeier K."/>
            <person name="Eisenstadt E."/>
            <person name="El-Dorry H."/>
            <person name="Gelbart W.M."/>
            <person name="Gomes S.L."/>
            <person name="Hammond M."/>
            <person name="Hannick L.I."/>
            <person name="Hogan J.R."/>
            <person name="Holmes M.H."/>
            <person name="Jaffe D."/>
            <person name="Johnston J.S."/>
            <person name="Kennedy R.C."/>
            <person name="Koo H."/>
            <person name="Kravitz S."/>
            <person name="Kriventseva E.V."/>
            <person name="Kulp D."/>
            <person name="Labutti K."/>
            <person name="Lee E."/>
            <person name="Li S."/>
            <person name="Lovin D.D."/>
            <person name="Mao C."/>
            <person name="Mauceli E."/>
            <person name="Menck C.F."/>
            <person name="Miller J.R."/>
            <person name="Montgomery P."/>
            <person name="Mori A."/>
            <person name="Nascimento A.L."/>
            <person name="Naveira H.F."/>
            <person name="Nusbaum C."/>
            <person name="O'leary S."/>
            <person name="Orvis J."/>
            <person name="Pertea M."/>
            <person name="Quesneville H."/>
            <person name="Reidenbach K.R."/>
            <person name="Rogers Y.H."/>
            <person name="Roth C.W."/>
            <person name="Schneider J.R."/>
            <person name="Schatz M."/>
            <person name="Shumway M."/>
            <person name="Stanke M."/>
            <person name="Stinson E.O."/>
            <person name="Tubio J.M."/>
            <person name="Vanzee J.P."/>
            <person name="Verjovski-Almeida S."/>
            <person name="Werner D."/>
            <person name="White O."/>
            <person name="Wyder S."/>
            <person name="Zeng Q."/>
            <person name="Zhao Q."/>
            <person name="Zhao Y."/>
            <person name="Hill C.A."/>
            <person name="Raikhel A.S."/>
            <person name="Soares M.B."/>
            <person name="Knudson D.L."/>
            <person name="Lee N.H."/>
            <person name="Galagan J."/>
            <person name="Salzberg S.L."/>
            <person name="Paulsen I.T."/>
            <person name="Dimopoulos G."/>
            <person name="Collins F.H."/>
            <person name="Birren B."/>
            <person name="Fraser-Liggett C.M."/>
            <person name="Severson D.W."/>
        </authorList>
    </citation>
    <scope>NUCLEOTIDE SEQUENCE [LARGE SCALE GENOMIC DNA]</scope>
    <source>
        <strain evidence="5">Liverpool</strain>
    </source>
</reference>